<dbReference type="AlphaFoldDB" id="A0A418VLS2"/>
<dbReference type="PANTHER" id="PTHR43370">
    <property type="entry name" value="SUGAR ABC TRANSPORTER INTEGRAL MEMBRANE PROTEIN-RELATED"/>
    <property type="match status" value="1"/>
</dbReference>
<dbReference type="Proteomes" id="UP000285523">
    <property type="component" value="Unassembled WGS sequence"/>
</dbReference>
<dbReference type="RefSeq" id="WP_119855360.1">
    <property type="nucleotide sequence ID" value="NZ_QYYD01000003.1"/>
</dbReference>
<dbReference type="EMBL" id="QYYD01000003">
    <property type="protein sequence ID" value="RJF77108.1"/>
    <property type="molecule type" value="Genomic_DNA"/>
</dbReference>
<evidence type="ECO:0000256" key="3">
    <source>
        <dbReference type="ARBA" id="ARBA00022692"/>
    </source>
</evidence>
<dbReference type="InterPro" id="IPR001851">
    <property type="entry name" value="ABC_transp_permease"/>
</dbReference>
<evidence type="ECO:0000313" key="7">
    <source>
        <dbReference type="EMBL" id="RJF77108.1"/>
    </source>
</evidence>
<feature type="transmembrane region" description="Helical" evidence="6">
    <location>
        <begin position="191"/>
        <end position="211"/>
    </location>
</feature>
<evidence type="ECO:0000256" key="4">
    <source>
        <dbReference type="ARBA" id="ARBA00022989"/>
    </source>
</evidence>
<proteinExistence type="predicted"/>
<sequence length="305" mass="31647">MTWDLFAVFLGSSIRLATPLLLAGIGEMVSERAGVLNMSIEGMMLMSAFAAAVGAWATGDPLVGLLIGIISVVPVSLLQAFLSNTLRANQIVSGIGINILVLGATTLAYREIFGARSRAEIPGLAKIKPPLLGDIPVIGPAVFEQVWLLYAGVAIIIITALVLRYTSLGLAIHAAGAEPKAVDKSGLSVTAVRYGVVVFAGFMASLAGAFLSIGDIHTFTEGMTRGAGYLAIASVIFGKWRIGGTTLACLLFGAATALQFQLPALGVNVPNALLIMLPYLLALLAVGGLVGRQMAPATLGEPYRR</sequence>
<dbReference type="GO" id="GO:0022857">
    <property type="term" value="F:transmembrane transporter activity"/>
    <property type="evidence" value="ECO:0007669"/>
    <property type="project" value="InterPro"/>
</dbReference>
<comment type="caution">
    <text evidence="7">The sequence shown here is derived from an EMBL/GenBank/DDBJ whole genome shotgun (WGS) entry which is preliminary data.</text>
</comment>
<dbReference type="GO" id="GO:0005886">
    <property type="term" value="C:plasma membrane"/>
    <property type="evidence" value="ECO:0007669"/>
    <property type="project" value="UniProtKB-SubCell"/>
</dbReference>
<name>A0A418VLS2_RHOPL</name>
<dbReference type="Pfam" id="PF02653">
    <property type="entry name" value="BPD_transp_2"/>
    <property type="match status" value="1"/>
</dbReference>
<feature type="transmembrane region" description="Helical" evidence="6">
    <location>
        <begin position="62"/>
        <end position="82"/>
    </location>
</feature>
<dbReference type="PANTHER" id="PTHR43370:SF1">
    <property type="entry name" value="GUANOSINE ABC TRANSPORTER PERMEASE PROTEIN NUPQ"/>
    <property type="match status" value="1"/>
</dbReference>
<keyword evidence="4 6" id="KW-1133">Transmembrane helix</keyword>
<evidence type="ECO:0000256" key="1">
    <source>
        <dbReference type="ARBA" id="ARBA00004651"/>
    </source>
</evidence>
<comment type="subcellular location">
    <subcellularLocation>
        <location evidence="1">Cell membrane</location>
        <topology evidence="1">Multi-pass membrane protein</topology>
    </subcellularLocation>
</comment>
<protein>
    <submittedName>
        <fullName evidence="7">ABC transporter permease</fullName>
    </submittedName>
</protein>
<evidence type="ECO:0000256" key="5">
    <source>
        <dbReference type="ARBA" id="ARBA00023136"/>
    </source>
</evidence>
<reference evidence="7 8" key="1">
    <citation type="submission" date="2018-09" db="EMBL/GenBank/DDBJ databases">
        <title>Draft genome sequence of Rhodopseudomonas palustris 2.1.18.</title>
        <authorList>
            <person name="Robertson S.L."/>
            <person name="Meyer T.E."/>
            <person name="Kyndt J.A."/>
        </authorList>
    </citation>
    <scope>NUCLEOTIDE SEQUENCE [LARGE SCALE GENOMIC DNA]</scope>
    <source>
        <strain evidence="7 8">2.1.18</strain>
    </source>
</reference>
<feature type="transmembrane region" description="Helical" evidence="6">
    <location>
        <begin position="91"/>
        <end position="109"/>
    </location>
</feature>
<keyword evidence="3 6" id="KW-0812">Transmembrane</keyword>
<accession>A0A418VLS2</accession>
<evidence type="ECO:0000256" key="6">
    <source>
        <dbReference type="SAM" id="Phobius"/>
    </source>
</evidence>
<evidence type="ECO:0000313" key="8">
    <source>
        <dbReference type="Proteomes" id="UP000285523"/>
    </source>
</evidence>
<gene>
    <name evidence="7" type="ORF">D4Q52_04595</name>
</gene>
<feature type="transmembrane region" description="Helical" evidence="6">
    <location>
        <begin position="6"/>
        <end position="23"/>
    </location>
</feature>
<keyword evidence="2" id="KW-1003">Cell membrane</keyword>
<feature type="transmembrane region" description="Helical" evidence="6">
    <location>
        <begin position="35"/>
        <end position="56"/>
    </location>
</feature>
<dbReference type="OrthoDB" id="9792579at2"/>
<organism evidence="7 8">
    <name type="scientific">Rhodopseudomonas palustris</name>
    <dbReference type="NCBI Taxonomy" id="1076"/>
    <lineage>
        <taxon>Bacteria</taxon>
        <taxon>Pseudomonadati</taxon>
        <taxon>Pseudomonadota</taxon>
        <taxon>Alphaproteobacteria</taxon>
        <taxon>Hyphomicrobiales</taxon>
        <taxon>Nitrobacteraceae</taxon>
        <taxon>Rhodopseudomonas</taxon>
    </lineage>
</organism>
<feature type="transmembrane region" description="Helical" evidence="6">
    <location>
        <begin position="147"/>
        <end position="170"/>
    </location>
</feature>
<feature type="transmembrane region" description="Helical" evidence="6">
    <location>
        <begin position="272"/>
        <end position="291"/>
    </location>
</feature>
<dbReference type="CDD" id="cd06580">
    <property type="entry name" value="TM_PBP1_transp_TpRbsC_like"/>
    <property type="match status" value="1"/>
</dbReference>
<evidence type="ECO:0000256" key="2">
    <source>
        <dbReference type="ARBA" id="ARBA00022475"/>
    </source>
</evidence>
<keyword evidence="5 6" id="KW-0472">Membrane</keyword>